<dbReference type="EMBL" id="LWQU01000065">
    <property type="protein sequence ID" value="OAN59528.1"/>
    <property type="molecule type" value="Genomic_DNA"/>
</dbReference>
<comment type="subunit">
    <text evidence="5">Part of the 50S ribosomal subunit.</text>
</comment>
<keyword evidence="5" id="KW-0694">RNA-binding</keyword>
<evidence type="ECO:0000256" key="2">
    <source>
        <dbReference type="ARBA" id="ARBA00022980"/>
    </source>
</evidence>
<comment type="function">
    <text evidence="5">One of the primary rRNA binding proteins, this protein initially binds near the 5'-end of the 23S rRNA. It is important during the early stages of 50S assembly. It makes multiple contacts with different domains of the 23S rRNA in the assembled 50S subunit and ribosome.</text>
</comment>
<dbReference type="OrthoDB" id="9803201at2"/>
<keyword evidence="5" id="KW-0699">rRNA-binding</keyword>
<keyword evidence="8" id="KW-1185">Reference proteome</keyword>
<organism evidence="7 8">
    <name type="scientific">Magnetospirillum moscoviense</name>
    <dbReference type="NCBI Taxonomy" id="1437059"/>
    <lineage>
        <taxon>Bacteria</taxon>
        <taxon>Pseudomonadati</taxon>
        <taxon>Pseudomonadota</taxon>
        <taxon>Alphaproteobacteria</taxon>
        <taxon>Rhodospirillales</taxon>
        <taxon>Rhodospirillaceae</taxon>
        <taxon>Magnetospirillum</taxon>
    </lineage>
</organism>
<gene>
    <name evidence="5" type="primary">rplD</name>
    <name evidence="7" type="ORF">A6A05_07240</name>
</gene>
<proteinExistence type="inferred from homology"/>
<feature type="region of interest" description="Disordered" evidence="6">
    <location>
        <begin position="47"/>
        <end position="80"/>
    </location>
</feature>
<evidence type="ECO:0000256" key="4">
    <source>
        <dbReference type="ARBA" id="ARBA00035244"/>
    </source>
</evidence>
<dbReference type="Pfam" id="PF00573">
    <property type="entry name" value="Ribosomal_L4"/>
    <property type="match status" value="1"/>
</dbReference>
<evidence type="ECO:0000256" key="5">
    <source>
        <dbReference type="HAMAP-Rule" id="MF_01328"/>
    </source>
</evidence>
<comment type="function">
    <text evidence="5">Forms part of the polypeptide exit tunnel.</text>
</comment>
<name>A0A178MY68_9PROT</name>
<dbReference type="GO" id="GO:0003735">
    <property type="term" value="F:structural constituent of ribosome"/>
    <property type="evidence" value="ECO:0007669"/>
    <property type="project" value="InterPro"/>
</dbReference>
<evidence type="ECO:0000256" key="3">
    <source>
        <dbReference type="ARBA" id="ARBA00023274"/>
    </source>
</evidence>
<dbReference type="InterPro" id="IPR002136">
    <property type="entry name" value="Ribosomal_uL4"/>
</dbReference>
<dbReference type="GO" id="GO:0006412">
    <property type="term" value="P:translation"/>
    <property type="evidence" value="ECO:0007669"/>
    <property type="project" value="UniProtKB-UniRule"/>
</dbReference>
<accession>A0A178MY68</accession>
<dbReference type="PANTHER" id="PTHR10746">
    <property type="entry name" value="50S RIBOSOMAL PROTEIN L4"/>
    <property type="match status" value="1"/>
</dbReference>
<sequence>MKTKVISLDNKDVGEIELSDAVFGLAARTDLLHRMVNWQLAKRQSGNHKTKGISEISGTTKKPFAQKGGGRARQGSMRSPQFRGGATIFGPVVRSHAFDMPKKVRKLALKVALSAKAASGKLIVLDQATAAAPKTKDLATRLKALGWNSVLVIDGAKVDDNFALASRNIPHVDVLPEIGANVYDILRRDTLVLTKDAVAALEARLK</sequence>
<dbReference type="InterPro" id="IPR023574">
    <property type="entry name" value="Ribosomal_uL4_dom_sf"/>
</dbReference>
<dbReference type="PANTHER" id="PTHR10746:SF6">
    <property type="entry name" value="LARGE RIBOSOMAL SUBUNIT PROTEIN UL4M"/>
    <property type="match status" value="1"/>
</dbReference>
<dbReference type="RefSeq" id="WP_068497440.1">
    <property type="nucleotide sequence ID" value="NZ_LWQU01000065.1"/>
</dbReference>
<dbReference type="GO" id="GO:1990904">
    <property type="term" value="C:ribonucleoprotein complex"/>
    <property type="evidence" value="ECO:0007669"/>
    <property type="project" value="UniProtKB-KW"/>
</dbReference>
<dbReference type="GO" id="GO:0005840">
    <property type="term" value="C:ribosome"/>
    <property type="evidence" value="ECO:0007669"/>
    <property type="project" value="UniProtKB-KW"/>
</dbReference>
<evidence type="ECO:0000256" key="1">
    <source>
        <dbReference type="ARBA" id="ARBA00010528"/>
    </source>
</evidence>
<evidence type="ECO:0000313" key="8">
    <source>
        <dbReference type="Proteomes" id="UP000078543"/>
    </source>
</evidence>
<reference evidence="7 8" key="1">
    <citation type="submission" date="2016-04" db="EMBL/GenBank/DDBJ databases">
        <title>Draft genome sequence of freshwater magnetotactic bacteria Magnetospirillum marisnigri SP-1 and Magnetospirillum moscoviense BB-1.</title>
        <authorList>
            <person name="Koziaeva V."/>
            <person name="Dziuba M.V."/>
            <person name="Ivanov T.M."/>
            <person name="Kuznetsov B."/>
            <person name="Grouzdev D.S."/>
        </authorList>
    </citation>
    <scope>NUCLEOTIDE SEQUENCE [LARGE SCALE GENOMIC DNA]</scope>
    <source>
        <strain evidence="7 8">BB-1</strain>
    </source>
</reference>
<dbReference type="InterPro" id="IPR013005">
    <property type="entry name" value="Ribosomal_uL4-like"/>
</dbReference>
<comment type="caution">
    <text evidence="7">The sequence shown here is derived from an EMBL/GenBank/DDBJ whole genome shotgun (WGS) entry which is preliminary data.</text>
</comment>
<evidence type="ECO:0000313" key="7">
    <source>
        <dbReference type="EMBL" id="OAN59528.1"/>
    </source>
</evidence>
<evidence type="ECO:0000256" key="6">
    <source>
        <dbReference type="SAM" id="MobiDB-lite"/>
    </source>
</evidence>
<comment type="similarity">
    <text evidence="1 5">Belongs to the universal ribosomal protein uL4 family.</text>
</comment>
<dbReference type="NCBIfam" id="TIGR03953">
    <property type="entry name" value="rplD_bact"/>
    <property type="match status" value="1"/>
</dbReference>
<protein>
    <recommendedName>
        <fullName evidence="4 5">Large ribosomal subunit protein uL4</fullName>
    </recommendedName>
</protein>
<keyword evidence="3 5" id="KW-0687">Ribonucleoprotein</keyword>
<dbReference type="SUPFAM" id="SSF52166">
    <property type="entry name" value="Ribosomal protein L4"/>
    <property type="match status" value="1"/>
</dbReference>
<dbReference type="Gene3D" id="3.40.1370.10">
    <property type="match status" value="1"/>
</dbReference>
<keyword evidence="2 5" id="KW-0689">Ribosomal protein</keyword>
<dbReference type="GO" id="GO:0019843">
    <property type="term" value="F:rRNA binding"/>
    <property type="evidence" value="ECO:0007669"/>
    <property type="project" value="UniProtKB-UniRule"/>
</dbReference>
<dbReference type="STRING" id="1437059.A6A05_07240"/>
<dbReference type="Proteomes" id="UP000078543">
    <property type="component" value="Unassembled WGS sequence"/>
</dbReference>
<dbReference type="HAMAP" id="MF_01328_B">
    <property type="entry name" value="Ribosomal_uL4_B"/>
    <property type="match status" value="1"/>
</dbReference>
<dbReference type="AlphaFoldDB" id="A0A178MY68"/>